<evidence type="ECO:0000313" key="4">
    <source>
        <dbReference type="Proteomes" id="UP000541610"/>
    </source>
</evidence>
<dbReference type="Gene3D" id="3.40.50.150">
    <property type="entry name" value="Vaccinia Virus protein VP39"/>
    <property type="match status" value="1"/>
</dbReference>
<sequence>MRLRDGGAILSTFRLAKSRCGRLSSDLARGQVPTVISRIRADPISPVGGIKEVERLLDEAYTRACGKNHRVFGDVRVGSSEYNRVWRSQGFSPTYGEITATGVAYLFGVMLPPREEEHFVDLGSGMGRLCLQAWLQFGHQLASITGVELSRVRHSRAVAASLELVETESIRGRWMLESGPVNLVVGDMLRLPLHDKTFIYCANLTFSAEILQRLTRKIFTGVSHRDESRVDASVDWQCSSAADGVPVGSSGYGSPHSNDLRWVSGIPQPPPSPKLALRMPYDDECEDFPFMPAPPMPSGPEFDDAVDGLSDEPEVASRSFPRTRSRRRLLGNTRPPLSRLGRRRADDPPETDGKVLKLVDHLDLPMTWSSHTPLYVYEVTMDPL</sequence>
<organism evidence="3 4">
    <name type="scientific">Perkinsus olseni</name>
    <name type="common">Perkinsus atlanticus</name>
    <dbReference type="NCBI Taxonomy" id="32597"/>
    <lineage>
        <taxon>Eukaryota</taxon>
        <taxon>Sar</taxon>
        <taxon>Alveolata</taxon>
        <taxon>Perkinsozoa</taxon>
        <taxon>Perkinsea</taxon>
        <taxon>Perkinsida</taxon>
        <taxon>Perkinsidae</taxon>
        <taxon>Perkinsus</taxon>
    </lineage>
</organism>
<accession>A0A7J6P6C8</accession>
<dbReference type="InterPro" id="IPR025789">
    <property type="entry name" value="DOT1_dom"/>
</dbReference>
<evidence type="ECO:0000256" key="1">
    <source>
        <dbReference type="SAM" id="MobiDB-lite"/>
    </source>
</evidence>
<dbReference type="AlphaFoldDB" id="A0A7J6P6C8"/>
<dbReference type="InterPro" id="IPR029063">
    <property type="entry name" value="SAM-dependent_MTases_sf"/>
</dbReference>
<dbReference type="SUPFAM" id="SSF53335">
    <property type="entry name" value="S-adenosyl-L-methionine-dependent methyltransferases"/>
    <property type="match status" value="1"/>
</dbReference>
<dbReference type="GO" id="GO:0031151">
    <property type="term" value="F:histone H3K79 methyltransferase activity"/>
    <property type="evidence" value="ECO:0007669"/>
    <property type="project" value="InterPro"/>
</dbReference>
<evidence type="ECO:0000313" key="3">
    <source>
        <dbReference type="EMBL" id="KAF4691296.1"/>
    </source>
</evidence>
<feature type="domain" description="DOT1" evidence="2">
    <location>
        <begin position="93"/>
        <end position="222"/>
    </location>
</feature>
<evidence type="ECO:0000259" key="2">
    <source>
        <dbReference type="Pfam" id="PF08123"/>
    </source>
</evidence>
<comment type="caution">
    <text evidence="3">The sequence shown here is derived from an EMBL/GenBank/DDBJ whole genome shotgun (WGS) entry which is preliminary data.</text>
</comment>
<dbReference type="EMBL" id="JABANP010000081">
    <property type="protein sequence ID" value="KAF4691296.1"/>
    <property type="molecule type" value="Genomic_DNA"/>
</dbReference>
<dbReference type="Pfam" id="PF08123">
    <property type="entry name" value="DOT1"/>
    <property type="match status" value="1"/>
</dbReference>
<protein>
    <recommendedName>
        <fullName evidence="2">DOT1 domain-containing protein</fullName>
    </recommendedName>
</protein>
<dbReference type="Proteomes" id="UP000541610">
    <property type="component" value="Unassembled WGS sequence"/>
</dbReference>
<reference evidence="3 4" key="1">
    <citation type="submission" date="2020-04" db="EMBL/GenBank/DDBJ databases">
        <title>Perkinsus olseni comparative genomics.</title>
        <authorList>
            <person name="Bogema D.R."/>
        </authorList>
    </citation>
    <scope>NUCLEOTIDE SEQUENCE [LARGE SCALE GENOMIC DNA]</scope>
    <source>
        <strain evidence="3">00978-12</strain>
    </source>
</reference>
<feature type="compositionally biased region" description="Basic and acidic residues" evidence="1">
    <location>
        <begin position="343"/>
        <end position="352"/>
    </location>
</feature>
<dbReference type="OrthoDB" id="443402at2759"/>
<gene>
    <name evidence="3" type="ORF">FOZ60_015833</name>
</gene>
<feature type="region of interest" description="Disordered" evidence="1">
    <location>
        <begin position="297"/>
        <end position="352"/>
    </location>
</feature>
<proteinExistence type="predicted"/>
<name>A0A7J6P6C8_PEROL</name>
<feature type="compositionally biased region" description="Acidic residues" evidence="1">
    <location>
        <begin position="301"/>
        <end position="314"/>
    </location>
</feature>